<dbReference type="GeneID" id="17252504"/>
<evidence type="ECO:0000256" key="2">
    <source>
        <dbReference type="SAM" id="MobiDB-lite"/>
    </source>
</evidence>
<dbReference type="AlphaFoldDB" id="A0A0D3I4Z1"/>
<evidence type="ECO:0000313" key="3">
    <source>
        <dbReference type="EnsemblProtists" id="EOD06326"/>
    </source>
</evidence>
<feature type="compositionally biased region" description="Polar residues" evidence="2">
    <location>
        <begin position="155"/>
        <end position="166"/>
    </location>
</feature>
<organism evidence="3 4">
    <name type="scientific">Emiliania huxleyi (strain CCMP1516)</name>
    <dbReference type="NCBI Taxonomy" id="280463"/>
    <lineage>
        <taxon>Eukaryota</taxon>
        <taxon>Haptista</taxon>
        <taxon>Haptophyta</taxon>
        <taxon>Prymnesiophyceae</taxon>
        <taxon>Isochrysidales</taxon>
        <taxon>Noelaerhabdaceae</taxon>
        <taxon>Emiliania</taxon>
    </lineage>
</organism>
<keyword evidence="4" id="KW-1185">Reference proteome</keyword>
<dbReference type="PaxDb" id="2903-EOD06326"/>
<feature type="region of interest" description="Disordered" evidence="2">
    <location>
        <begin position="150"/>
        <end position="177"/>
    </location>
</feature>
<dbReference type="EnsemblProtists" id="EOD06326">
    <property type="protein sequence ID" value="EOD06326"/>
    <property type="gene ID" value="EMIHUDRAFT_359536"/>
</dbReference>
<keyword evidence="1" id="KW-0175">Coiled coil</keyword>
<evidence type="ECO:0000313" key="4">
    <source>
        <dbReference type="Proteomes" id="UP000013827"/>
    </source>
</evidence>
<accession>A0A0D3I4Z1</accession>
<dbReference type="RefSeq" id="XP_005760124.1">
    <property type="nucleotide sequence ID" value="XM_005760067.1"/>
</dbReference>
<reference evidence="3" key="2">
    <citation type="submission" date="2024-10" db="UniProtKB">
        <authorList>
            <consortium name="EnsemblProtists"/>
        </authorList>
    </citation>
    <scope>IDENTIFICATION</scope>
</reference>
<dbReference type="KEGG" id="ehx:EMIHUDRAFT_359536"/>
<dbReference type="RefSeq" id="XP_005758755.1">
    <property type="nucleotide sequence ID" value="XM_005758698.1"/>
</dbReference>
<dbReference type="KEGG" id="ehx:EMIHUDRAFT_359167"/>
<dbReference type="GeneID" id="17253819"/>
<dbReference type="Proteomes" id="UP000013827">
    <property type="component" value="Unassembled WGS sequence"/>
</dbReference>
<feature type="coiled-coil region" evidence="1">
    <location>
        <begin position="87"/>
        <end position="121"/>
    </location>
</feature>
<name>A0A0D3I4Z1_EMIH1</name>
<reference evidence="4" key="1">
    <citation type="journal article" date="2013" name="Nature">
        <title>Pan genome of the phytoplankton Emiliania underpins its global distribution.</title>
        <authorList>
            <person name="Read B.A."/>
            <person name="Kegel J."/>
            <person name="Klute M.J."/>
            <person name="Kuo A."/>
            <person name="Lefebvre S.C."/>
            <person name="Maumus F."/>
            <person name="Mayer C."/>
            <person name="Miller J."/>
            <person name="Monier A."/>
            <person name="Salamov A."/>
            <person name="Young J."/>
            <person name="Aguilar M."/>
            <person name="Claverie J.M."/>
            <person name="Frickenhaus S."/>
            <person name="Gonzalez K."/>
            <person name="Herman E.K."/>
            <person name="Lin Y.C."/>
            <person name="Napier J."/>
            <person name="Ogata H."/>
            <person name="Sarno A.F."/>
            <person name="Shmutz J."/>
            <person name="Schroeder D."/>
            <person name="de Vargas C."/>
            <person name="Verret F."/>
            <person name="von Dassow P."/>
            <person name="Valentin K."/>
            <person name="Van de Peer Y."/>
            <person name="Wheeler G."/>
            <person name="Dacks J.B."/>
            <person name="Delwiche C.F."/>
            <person name="Dyhrman S.T."/>
            <person name="Glockner G."/>
            <person name="John U."/>
            <person name="Richards T."/>
            <person name="Worden A.Z."/>
            <person name="Zhang X."/>
            <person name="Grigoriev I.V."/>
            <person name="Allen A.E."/>
            <person name="Bidle K."/>
            <person name="Borodovsky M."/>
            <person name="Bowler C."/>
            <person name="Brownlee C."/>
            <person name="Cock J.M."/>
            <person name="Elias M."/>
            <person name="Gladyshev V.N."/>
            <person name="Groth M."/>
            <person name="Guda C."/>
            <person name="Hadaegh A."/>
            <person name="Iglesias-Rodriguez M.D."/>
            <person name="Jenkins J."/>
            <person name="Jones B.M."/>
            <person name="Lawson T."/>
            <person name="Leese F."/>
            <person name="Lindquist E."/>
            <person name="Lobanov A."/>
            <person name="Lomsadze A."/>
            <person name="Malik S.B."/>
            <person name="Marsh M.E."/>
            <person name="Mackinder L."/>
            <person name="Mock T."/>
            <person name="Mueller-Roeber B."/>
            <person name="Pagarete A."/>
            <person name="Parker M."/>
            <person name="Probert I."/>
            <person name="Quesneville H."/>
            <person name="Raines C."/>
            <person name="Rensing S.A."/>
            <person name="Riano-Pachon D.M."/>
            <person name="Richier S."/>
            <person name="Rokitta S."/>
            <person name="Shiraiwa Y."/>
            <person name="Soanes D.M."/>
            <person name="van der Giezen M."/>
            <person name="Wahlund T.M."/>
            <person name="Williams B."/>
            <person name="Wilson W."/>
            <person name="Wolfe G."/>
            <person name="Wurch L.L."/>
        </authorList>
    </citation>
    <scope>NUCLEOTIDE SEQUENCE</scope>
</reference>
<sequence>MASIVREAHVLACAPAMLREVPLPPDEDAGQEWSSLVWGSPALLDGEAELLCAPMSEQEDEAGWSEVFEAPDIDPGPAPVPVLCNEIAVLELDQAKLRQRLQVLQAQHASAMREHARVKAEHAKEKALLCNELRVLAEYAFASQPSASPSRAATRYQSRPQCPSNKPDSEEMGCRRQAQGTLRAGGARLYVTTSPPAGGFCDTFVCFQMWSCVRTLSPC</sequence>
<proteinExistence type="predicted"/>
<evidence type="ECO:0000256" key="1">
    <source>
        <dbReference type="SAM" id="Coils"/>
    </source>
</evidence>
<dbReference type="EnsemblProtists" id="EOD07695">
    <property type="protein sequence ID" value="EOD07695"/>
    <property type="gene ID" value="EMIHUDRAFT_359167"/>
</dbReference>
<dbReference type="HOGENOM" id="CLU_1263585_0_0_1"/>
<protein>
    <submittedName>
        <fullName evidence="3">Uncharacterized protein</fullName>
    </submittedName>
</protein>